<reference evidence="2" key="2">
    <citation type="submission" date="2025-08" db="UniProtKB">
        <authorList>
            <consortium name="RefSeq"/>
        </authorList>
    </citation>
    <scope>IDENTIFICATION</scope>
    <source>
        <tissue evidence="2">Etiolated seedlings</tissue>
    </source>
</reference>
<dbReference type="GeneID" id="101490516"/>
<name>A0A1S2XAD0_CICAR</name>
<dbReference type="RefSeq" id="XP_004486208.1">
    <property type="nucleotide sequence ID" value="XM_004486151.3"/>
</dbReference>
<evidence type="ECO:0000313" key="1">
    <source>
        <dbReference type="Proteomes" id="UP000087171"/>
    </source>
</evidence>
<dbReference type="PANTHER" id="PTHR31579">
    <property type="entry name" value="OS03G0796600 PROTEIN"/>
    <property type="match status" value="1"/>
</dbReference>
<dbReference type="PaxDb" id="3827-XP_004486208.1"/>
<accession>A0A1S2XAD0</accession>
<dbReference type="InterPro" id="IPR006502">
    <property type="entry name" value="PDDEXK-like"/>
</dbReference>
<protein>
    <submittedName>
        <fullName evidence="2">Uncharacterized protein LOC101490516</fullName>
    </submittedName>
</protein>
<dbReference type="STRING" id="3827.A0A1S2XAD0"/>
<organism evidence="1 2">
    <name type="scientific">Cicer arietinum</name>
    <name type="common">Chickpea</name>
    <name type="synonym">Garbanzo</name>
    <dbReference type="NCBI Taxonomy" id="3827"/>
    <lineage>
        <taxon>Eukaryota</taxon>
        <taxon>Viridiplantae</taxon>
        <taxon>Streptophyta</taxon>
        <taxon>Embryophyta</taxon>
        <taxon>Tracheophyta</taxon>
        <taxon>Spermatophyta</taxon>
        <taxon>Magnoliopsida</taxon>
        <taxon>eudicotyledons</taxon>
        <taxon>Gunneridae</taxon>
        <taxon>Pentapetalae</taxon>
        <taxon>rosids</taxon>
        <taxon>fabids</taxon>
        <taxon>Fabales</taxon>
        <taxon>Fabaceae</taxon>
        <taxon>Papilionoideae</taxon>
        <taxon>50 kb inversion clade</taxon>
        <taxon>NPAAA clade</taxon>
        <taxon>Hologalegina</taxon>
        <taxon>IRL clade</taxon>
        <taxon>Cicereae</taxon>
        <taxon>Cicer</taxon>
    </lineage>
</organism>
<sequence>MANLPVMFQRVAEAFDADVALTRVKACSESSGSEHSPESSTDLSDLVLSFMEDIEDVEVVVGGEDCEKGDEELEVEKSGDFEKREMLKGLFGGNEEDVDERDEKEKIRREVEIACGELVGNDSSFPDFKRWLMSRLRDKGFDAGLCKTKWDKKGKLTAGDYEYIDINLSEKRYIVEVSLASEFEIARPTNQYSSLLNIFPMIFVGKVEDLKQVVRLMCTAIKGSMKKMDLHIPPWRRNLYVQTKWFSSYKRTTNAVPTRKVLSHFSNESVFPKRLMGFEARHVKVYNCRDDYVGNNGIRISHLTTALNSDNFGL</sequence>
<dbReference type="OrthoDB" id="548115at2759"/>
<evidence type="ECO:0000313" key="2">
    <source>
        <dbReference type="RefSeq" id="XP_004486208.1"/>
    </source>
</evidence>
<dbReference type="Pfam" id="PF04720">
    <property type="entry name" value="PDDEXK_6"/>
    <property type="match status" value="1"/>
</dbReference>
<gene>
    <name evidence="2" type="primary">LOC101490516</name>
</gene>
<dbReference type="PANTHER" id="PTHR31579:SF42">
    <property type="entry name" value="DUF506 FAMILY PROTEIN (DUF506)"/>
    <property type="match status" value="1"/>
</dbReference>
<dbReference type="AlphaFoldDB" id="A0A1S2XAD0"/>
<reference evidence="1" key="1">
    <citation type="journal article" date="2013" name="Nat. Biotechnol.">
        <title>Draft genome sequence of chickpea (Cicer arietinum) provides a resource for trait improvement.</title>
        <authorList>
            <person name="Varshney R.K."/>
            <person name="Song C."/>
            <person name="Saxena R.K."/>
            <person name="Azam S."/>
            <person name="Yu S."/>
            <person name="Sharpe A.G."/>
            <person name="Cannon S."/>
            <person name="Baek J."/>
            <person name="Rosen B.D."/>
            <person name="Tar'an B."/>
            <person name="Millan T."/>
            <person name="Zhang X."/>
            <person name="Ramsay L.D."/>
            <person name="Iwata A."/>
            <person name="Wang Y."/>
            <person name="Nelson W."/>
            <person name="Farmer A.D."/>
            <person name="Gaur P.M."/>
            <person name="Soderlund C."/>
            <person name="Penmetsa R.V."/>
            <person name="Xu C."/>
            <person name="Bharti A.K."/>
            <person name="He W."/>
            <person name="Winter P."/>
            <person name="Zhao S."/>
            <person name="Hane J.K."/>
            <person name="Carrasquilla-Garcia N."/>
            <person name="Condie J.A."/>
            <person name="Upadhyaya H.D."/>
            <person name="Luo M.C."/>
            <person name="Thudi M."/>
            <person name="Gowda C.L."/>
            <person name="Singh N.P."/>
            <person name="Lichtenzveig J."/>
            <person name="Gali K.K."/>
            <person name="Rubio J."/>
            <person name="Nadarajan N."/>
            <person name="Dolezel J."/>
            <person name="Bansal K.C."/>
            <person name="Xu X."/>
            <person name="Edwards D."/>
            <person name="Zhang G."/>
            <person name="Kahl G."/>
            <person name="Gil J."/>
            <person name="Singh K.B."/>
            <person name="Datta S.K."/>
            <person name="Jackson S.A."/>
            <person name="Wang J."/>
            <person name="Cook D.R."/>
        </authorList>
    </citation>
    <scope>NUCLEOTIDE SEQUENCE [LARGE SCALE GENOMIC DNA]</scope>
    <source>
        <strain evidence="1">cv. CDC Frontier</strain>
    </source>
</reference>
<dbReference type="KEGG" id="cam:101490516"/>
<proteinExistence type="predicted"/>
<dbReference type="Proteomes" id="UP000087171">
    <property type="component" value="Chromosome Ca1"/>
</dbReference>
<dbReference type="eggNOG" id="ENOG502QVJD">
    <property type="taxonomic scope" value="Eukaryota"/>
</dbReference>
<dbReference type="NCBIfam" id="TIGR01615">
    <property type="entry name" value="A_thal_3542"/>
    <property type="match status" value="1"/>
</dbReference>
<keyword evidence="1" id="KW-1185">Reference proteome</keyword>